<gene>
    <name evidence="1" type="ORF">A2U01_0006547</name>
</gene>
<proteinExistence type="predicted"/>
<evidence type="ECO:0000313" key="2">
    <source>
        <dbReference type="Proteomes" id="UP000265520"/>
    </source>
</evidence>
<dbReference type="AlphaFoldDB" id="A0A392MG19"/>
<dbReference type="Proteomes" id="UP000265520">
    <property type="component" value="Unassembled WGS sequence"/>
</dbReference>
<dbReference type="EMBL" id="LXQA010008970">
    <property type="protein sequence ID" value="MCH85698.1"/>
    <property type="molecule type" value="Genomic_DNA"/>
</dbReference>
<keyword evidence="2" id="KW-1185">Reference proteome</keyword>
<evidence type="ECO:0000313" key="1">
    <source>
        <dbReference type="EMBL" id="MCH85698.1"/>
    </source>
</evidence>
<sequence>MQQVADFKDFFVKLWSNLDQCQLVSFALTTWSMWYKRNLQLWEGKKEASDQVIARAQGVLMRGNAHKMVTTGHRQLELKHNMLFDIHRQRIM</sequence>
<protein>
    <submittedName>
        <fullName evidence="1">Uncharacterized protein</fullName>
    </submittedName>
</protein>
<comment type="caution">
    <text evidence="1">The sequence shown here is derived from an EMBL/GenBank/DDBJ whole genome shotgun (WGS) entry which is preliminary data.</text>
</comment>
<name>A0A392MG19_9FABA</name>
<organism evidence="1 2">
    <name type="scientific">Trifolium medium</name>
    <dbReference type="NCBI Taxonomy" id="97028"/>
    <lineage>
        <taxon>Eukaryota</taxon>
        <taxon>Viridiplantae</taxon>
        <taxon>Streptophyta</taxon>
        <taxon>Embryophyta</taxon>
        <taxon>Tracheophyta</taxon>
        <taxon>Spermatophyta</taxon>
        <taxon>Magnoliopsida</taxon>
        <taxon>eudicotyledons</taxon>
        <taxon>Gunneridae</taxon>
        <taxon>Pentapetalae</taxon>
        <taxon>rosids</taxon>
        <taxon>fabids</taxon>
        <taxon>Fabales</taxon>
        <taxon>Fabaceae</taxon>
        <taxon>Papilionoideae</taxon>
        <taxon>50 kb inversion clade</taxon>
        <taxon>NPAAA clade</taxon>
        <taxon>Hologalegina</taxon>
        <taxon>IRL clade</taxon>
        <taxon>Trifolieae</taxon>
        <taxon>Trifolium</taxon>
    </lineage>
</organism>
<reference evidence="1 2" key="1">
    <citation type="journal article" date="2018" name="Front. Plant Sci.">
        <title>Red Clover (Trifolium pratense) and Zigzag Clover (T. medium) - A Picture of Genomic Similarities and Differences.</title>
        <authorList>
            <person name="Dluhosova J."/>
            <person name="Istvanek J."/>
            <person name="Nedelnik J."/>
            <person name="Repkova J."/>
        </authorList>
    </citation>
    <scope>NUCLEOTIDE SEQUENCE [LARGE SCALE GENOMIC DNA]</scope>
    <source>
        <strain evidence="2">cv. 10/8</strain>
        <tissue evidence="1">Leaf</tissue>
    </source>
</reference>
<accession>A0A392MG19</accession>